<evidence type="ECO:0000256" key="4">
    <source>
        <dbReference type="ARBA" id="ARBA00023163"/>
    </source>
</evidence>
<dbReference type="InterPro" id="IPR000847">
    <property type="entry name" value="LysR_HTH_N"/>
</dbReference>
<dbReference type="SUPFAM" id="SSF53850">
    <property type="entry name" value="Periplasmic binding protein-like II"/>
    <property type="match status" value="1"/>
</dbReference>
<dbReference type="GO" id="GO:0003700">
    <property type="term" value="F:DNA-binding transcription factor activity"/>
    <property type="evidence" value="ECO:0007669"/>
    <property type="project" value="InterPro"/>
</dbReference>
<dbReference type="Gene3D" id="1.10.10.10">
    <property type="entry name" value="Winged helix-like DNA-binding domain superfamily/Winged helix DNA-binding domain"/>
    <property type="match status" value="1"/>
</dbReference>
<dbReference type="AlphaFoldDB" id="A0A0J1GZ96"/>
<name>A0A0J1GZ96_9GAMM</name>
<protein>
    <submittedName>
        <fullName evidence="6">Transcriptional regulator</fullName>
    </submittedName>
</protein>
<keyword evidence="7" id="KW-1185">Reference proteome</keyword>
<accession>A0A0J1GZ96</accession>
<dbReference type="Pfam" id="PF03466">
    <property type="entry name" value="LysR_substrate"/>
    <property type="match status" value="1"/>
</dbReference>
<keyword evidence="2" id="KW-0805">Transcription regulation</keyword>
<dbReference type="PATRIC" id="fig|1195763.3.peg.2939"/>
<dbReference type="InterPro" id="IPR005119">
    <property type="entry name" value="LysR_subst-bd"/>
</dbReference>
<comment type="caution">
    <text evidence="6">The sequence shown here is derived from an EMBL/GenBank/DDBJ whole genome shotgun (WGS) entry which is preliminary data.</text>
</comment>
<evidence type="ECO:0000313" key="6">
    <source>
        <dbReference type="EMBL" id="KLV04804.1"/>
    </source>
</evidence>
<evidence type="ECO:0000256" key="1">
    <source>
        <dbReference type="ARBA" id="ARBA00009437"/>
    </source>
</evidence>
<sequence length="288" mass="31220">MLLEGIETLLVLAEEGTMSKAGNRLYLSQSAVSKRIAKLEIRLGKKLIIPDGRRIQLTPQAKQLIASVGPSISELKGLISDQISLEDHTTISLACSETLVAGYLAPILANYFSQDRHITLTTHHTPIIVEKVQAGEATIGFCAGHLPPQHGLDIVHLFDEPFNIVSHTPLTSPPTSLLTNVLSNPANAYQAGILQKAGIAPLMQMDSYTAAAQLALNGVAPALVPLSIIQTLNISSKHCFHFDFLDTLTRPVHLCYRSKSLQNQRVVTLLKAISAVLLTKKEPSSHKH</sequence>
<comment type="similarity">
    <text evidence="1">Belongs to the LysR transcriptional regulatory family.</text>
</comment>
<keyword evidence="3" id="KW-0238">DNA-binding</keyword>
<dbReference type="GO" id="GO:0000976">
    <property type="term" value="F:transcription cis-regulatory region binding"/>
    <property type="evidence" value="ECO:0007669"/>
    <property type="project" value="TreeGrafter"/>
</dbReference>
<dbReference type="STRING" id="1195763.ABT56_13870"/>
<dbReference type="Pfam" id="PF00126">
    <property type="entry name" value="HTH_1"/>
    <property type="match status" value="1"/>
</dbReference>
<evidence type="ECO:0000259" key="5">
    <source>
        <dbReference type="PROSITE" id="PS50931"/>
    </source>
</evidence>
<dbReference type="CDD" id="cd05466">
    <property type="entry name" value="PBP2_LTTR_substrate"/>
    <property type="match status" value="1"/>
</dbReference>
<dbReference type="PANTHER" id="PTHR30126:SF94">
    <property type="entry name" value="LYSR FAMILY TRANSCRIPTIONAL REGULATOR"/>
    <property type="match status" value="1"/>
</dbReference>
<dbReference type="SUPFAM" id="SSF46785">
    <property type="entry name" value="Winged helix' DNA-binding domain"/>
    <property type="match status" value="1"/>
</dbReference>
<evidence type="ECO:0000313" key="7">
    <source>
        <dbReference type="Proteomes" id="UP000036097"/>
    </source>
</evidence>
<proteinExistence type="inferred from homology"/>
<dbReference type="RefSeq" id="WP_047879479.1">
    <property type="nucleotide sequence ID" value="NZ_LDOT01000020.1"/>
</dbReference>
<feature type="domain" description="HTH lysR-type" evidence="5">
    <location>
        <begin position="1"/>
        <end position="58"/>
    </location>
</feature>
<evidence type="ECO:0000256" key="3">
    <source>
        <dbReference type="ARBA" id="ARBA00023125"/>
    </source>
</evidence>
<dbReference type="PANTHER" id="PTHR30126">
    <property type="entry name" value="HTH-TYPE TRANSCRIPTIONAL REGULATOR"/>
    <property type="match status" value="1"/>
</dbReference>
<organism evidence="6 7">
    <name type="scientific">Photobacterium aquae</name>
    <dbReference type="NCBI Taxonomy" id="1195763"/>
    <lineage>
        <taxon>Bacteria</taxon>
        <taxon>Pseudomonadati</taxon>
        <taxon>Pseudomonadota</taxon>
        <taxon>Gammaproteobacteria</taxon>
        <taxon>Vibrionales</taxon>
        <taxon>Vibrionaceae</taxon>
        <taxon>Photobacterium</taxon>
    </lineage>
</organism>
<dbReference type="InterPro" id="IPR036388">
    <property type="entry name" value="WH-like_DNA-bd_sf"/>
</dbReference>
<dbReference type="OrthoDB" id="5297558at2"/>
<dbReference type="InterPro" id="IPR036390">
    <property type="entry name" value="WH_DNA-bd_sf"/>
</dbReference>
<dbReference type="PROSITE" id="PS50931">
    <property type="entry name" value="HTH_LYSR"/>
    <property type="match status" value="1"/>
</dbReference>
<keyword evidence="4" id="KW-0804">Transcription</keyword>
<dbReference type="EMBL" id="LDOT01000020">
    <property type="protein sequence ID" value="KLV04804.1"/>
    <property type="molecule type" value="Genomic_DNA"/>
</dbReference>
<evidence type="ECO:0000256" key="2">
    <source>
        <dbReference type="ARBA" id="ARBA00023015"/>
    </source>
</evidence>
<reference evidence="6 7" key="1">
    <citation type="submission" date="2015-05" db="EMBL/GenBank/DDBJ databases">
        <title>Photobacterium galathea sp. nov.</title>
        <authorList>
            <person name="Machado H."/>
            <person name="Gram L."/>
        </authorList>
    </citation>
    <scope>NUCLEOTIDE SEQUENCE [LARGE SCALE GENOMIC DNA]</scope>
    <source>
        <strain evidence="6 7">CGMCC 1.12159</strain>
    </source>
</reference>
<dbReference type="Gene3D" id="3.40.190.290">
    <property type="match status" value="1"/>
</dbReference>
<dbReference type="Proteomes" id="UP000036097">
    <property type="component" value="Unassembled WGS sequence"/>
</dbReference>
<gene>
    <name evidence="6" type="ORF">ABT56_13870</name>
</gene>